<protein>
    <submittedName>
        <fullName evidence="1">Uncharacterized protein</fullName>
    </submittedName>
</protein>
<gene>
    <name evidence="1" type="ORF">SMN809_LOCUS21248</name>
</gene>
<reference evidence="1" key="1">
    <citation type="submission" date="2021-02" db="EMBL/GenBank/DDBJ databases">
        <authorList>
            <person name="Nowell W R."/>
        </authorList>
    </citation>
    <scope>NUCLEOTIDE SEQUENCE</scope>
</reference>
<sequence>SSRYQCFGNFEILYYKILFVFSISVHRDINVFFHRDINVLVHRDINV</sequence>
<name>A0A8S2RXR5_9BILA</name>
<dbReference type="Proteomes" id="UP000676336">
    <property type="component" value="Unassembled WGS sequence"/>
</dbReference>
<evidence type="ECO:0000313" key="1">
    <source>
        <dbReference type="EMBL" id="CAF4186268.1"/>
    </source>
</evidence>
<feature type="non-terminal residue" evidence="1">
    <location>
        <position position="1"/>
    </location>
</feature>
<comment type="caution">
    <text evidence="1">The sequence shown here is derived from an EMBL/GenBank/DDBJ whole genome shotgun (WGS) entry which is preliminary data.</text>
</comment>
<organism evidence="1 2">
    <name type="scientific">Rotaria magnacalcarata</name>
    <dbReference type="NCBI Taxonomy" id="392030"/>
    <lineage>
        <taxon>Eukaryota</taxon>
        <taxon>Metazoa</taxon>
        <taxon>Spiralia</taxon>
        <taxon>Gnathifera</taxon>
        <taxon>Rotifera</taxon>
        <taxon>Eurotatoria</taxon>
        <taxon>Bdelloidea</taxon>
        <taxon>Philodinida</taxon>
        <taxon>Philodinidae</taxon>
        <taxon>Rotaria</taxon>
    </lineage>
</organism>
<dbReference type="EMBL" id="CAJOBI010016009">
    <property type="protein sequence ID" value="CAF4186268.1"/>
    <property type="molecule type" value="Genomic_DNA"/>
</dbReference>
<proteinExistence type="predicted"/>
<evidence type="ECO:0000313" key="2">
    <source>
        <dbReference type="Proteomes" id="UP000676336"/>
    </source>
</evidence>
<dbReference type="AlphaFoldDB" id="A0A8S2RXR5"/>
<accession>A0A8S2RXR5</accession>